<dbReference type="RefSeq" id="WP_148665434.1">
    <property type="nucleotide sequence ID" value="NZ_AP014936.1"/>
</dbReference>
<dbReference type="KEGG" id="sva:SVA_1979"/>
<dbReference type="AlphaFoldDB" id="A0A1B4VBZ0"/>
<evidence type="ECO:0000259" key="3">
    <source>
        <dbReference type="PROSITE" id="PS51677"/>
    </source>
</evidence>
<dbReference type="Proteomes" id="UP000218899">
    <property type="component" value="Chromosome"/>
</dbReference>
<evidence type="ECO:0000313" key="4">
    <source>
        <dbReference type="EMBL" id="BAU48531.1"/>
    </source>
</evidence>
<feature type="domain" description="NodB homology" evidence="3">
    <location>
        <begin position="78"/>
        <end position="231"/>
    </location>
</feature>
<keyword evidence="1 2" id="KW-0732">Signal</keyword>
<feature type="signal peptide" evidence="2">
    <location>
        <begin position="1"/>
        <end position="18"/>
    </location>
</feature>
<dbReference type="InterPro" id="IPR051398">
    <property type="entry name" value="Polysacch_Deacetylase"/>
</dbReference>
<dbReference type="EMBL" id="AP014936">
    <property type="protein sequence ID" value="BAU48531.1"/>
    <property type="molecule type" value="Genomic_DNA"/>
</dbReference>
<dbReference type="PROSITE" id="PS51677">
    <property type="entry name" value="NODB"/>
    <property type="match status" value="1"/>
</dbReference>
<dbReference type="Pfam" id="PF01522">
    <property type="entry name" value="Polysacc_deac_1"/>
    <property type="match status" value="1"/>
</dbReference>
<evidence type="ECO:0000256" key="2">
    <source>
        <dbReference type="SAM" id="SignalP"/>
    </source>
</evidence>
<dbReference type="Gene3D" id="3.20.20.370">
    <property type="entry name" value="Glycoside hydrolase/deacetylase"/>
    <property type="match status" value="1"/>
</dbReference>
<name>A0A1B4VBZ0_9GAMM</name>
<organism evidence="4 5">
    <name type="scientific">Sulfurifustis variabilis</name>
    <dbReference type="NCBI Taxonomy" id="1675686"/>
    <lineage>
        <taxon>Bacteria</taxon>
        <taxon>Pseudomonadati</taxon>
        <taxon>Pseudomonadota</taxon>
        <taxon>Gammaproteobacteria</taxon>
        <taxon>Acidiferrobacterales</taxon>
        <taxon>Acidiferrobacteraceae</taxon>
        <taxon>Sulfurifustis</taxon>
    </lineage>
</organism>
<dbReference type="PANTHER" id="PTHR34216:SF7">
    <property type="entry name" value="POLY-BETA-1,6-N-ACETYL-D-GLUCOSAMINE N-DEACETYLASE"/>
    <property type="match status" value="1"/>
</dbReference>
<gene>
    <name evidence="4" type="ORF">SVA_1979</name>
</gene>
<proteinExistence type="predicted"/>
<dbReference type="Gene3D" id="3.20.20.80">
    <property type="entry name" value="Glycosidases"/>
    <property type="match status" value="2"/>
</dbReference>
<dbReference type="Pfam" id="PF14883">
    <property type="entry name" value="GHL13"/>
    <property type="match status" value="1"/>
</dbReference>
<dbReference type="PANTHER" id="PTHR34216">
    <property type="match status" value="1"/>
</dbReference>
<dbReference type="InterPro" id="IPR002509">
    <property type="entry name" value="NODB_dom"/>
</dbReference>
<accession>A0A1B4VBZ0</accession>
<dbReference type="SUPFAM" id="SSF88713">
    <property type="entry name" value="Glycoside hydrolase/deacetylase"/>
    <property type="match status" value="1"/>
</dbReference>
<dbReference type="InterPro" id="IPR032772">
    <property type="entry name" value="PGA_deacetylase_PgaB_C"/>
</dbReference>
<keyword evidence="5" id="KW-1185">Reference proteome</keyword>
<feature type="chain" id="PRO_5008571368" evidence="2">
    <location>
        <begin position="19"/>
        <end position="513"/>
    </location>
</feature>
<sequence>MRRLLVLLAALAVSPLQATEIPAIAYHDIVDAATGDAYAITLRDFERQMAYLARRGYTPVSLRLLDDVRAGRARLPSKPVLLTFDDGLRSYYTHAFPVLERYRYPSVLSVVTAWVDARSLPDGYRTPLLTWDELRTLARSPLVEIASHTDDLHRGEPGNPWGSVRPAAVARIYRPETGRYETEARHRARVRADLGRAIGRLREELGVAPRAIAWPYGQYDGTLVEEAARLGMAYHMTLDIDPNRIDSLPRINRATFRRYRALADFGDALGFKAYRRQQLRYVQIDFDAFAGKDIGEQRRLVSRLVERLQLLRVNSVILRPFTADARRAFFPNGALPIESDLLSYVVHQIVSRADIFEIYMRLPAGIERMPPRFFADLGRHSRFSGLVLEAAEAGTVADVRSALEAYRPNLKLAVASTQPIPGTDYLFAEFDGGETPDRIARLARERAADGREVLFLIKGAENETATLRAHMRVLRAAGARHYGYGPDDFLGRVPDARQIAVPLSEHTIAVGRR</sequence>
<dbReference type="InterPro" id="IPR011330">
    <property type="entry name" value="Glyco_hydro/deAcase_b/a-brl"/>
</dbReference>
<dbReference type="OrthoDB" id="9814639at2"/>
<reference evidence="4 5" key="1">
    <citation type="submission" date="2015-08" db="EMBL/GenBank/DDBJ databases">
        <title>Complete genome sequence of Sulfurifustis variabilis.</title>
        <authorList>
            <person name="Miura A."/>
            <person name="Kojima H."/>
            <person name="Fukui M."/>
        </authorList>
    </citation>
    <scope>NUCLEOTIDE SEQUENCE [LARGE SCALE GENOMIC DNA]</scope>
    <source>
        <strain evidence="5">skN76</strain>
    </source>
</reference>
<evidence type="ECO:0000256" key="1">
    <source>
        <dbReference type="ARBA" id="ARBA00022729"/>
    </source>
</evidence>
<dbReference type="GO" id="GO:0016810">
    <property type="term" value="F:hydrolase activity, acting on carbon-nitrogen (but not peptide) bonds"/>
    <property type="evidence" value="ECO:0007669"/>
    <property type="project" value="InterPro"/>
</dbReference>
<protein>
    <submittedName>
        <fullName evidence="4">Hemin storage protein</fullName>
    </submittedName>
</protein>
<evidence type="ECO:0000313" key="5">
    <source>
        <dbReference type="Proteomes" id="UP000218899"/>
    </source>
</evidence>
<dbReference type="GO" id="GO:0005975">
    <property type="term" value="P:carbohydrate metabolic process"/>
    <property type="evidence" value="ECO:0007669"/>
    <property type="project" value="InterPro"/>
</dbReference>